<name>A0ABN2PC85_9MICO</name>
<comment type="caution">
    <text evidence="1">The sequence shown here is derived from an EMBL/GenBank/DDBJ whole genome shotgun (WGS) entry which is preliminary data.</text>
</comment>
<evidence type="ECO:0000313" key="1">
    <source>
        <dbReference type="EMBL" id="GAA1917901.1"/>
    </source>
</evidence>
<gene>
    <name evidence="1" type="ORF">GCM10009775_08080</name>
</gene>
<dbReference type="Proteomes" id="UP001501343">
    <property type="component" value="Unassembled WGS sequence"/>
</dbReference>
<proteinExistence type="predicted"/>
<dbReference type="RefSeq" id="WP_248145693.1">
    <property type="nucleotide sequence ID" value="NZ_BAAAOF010000002.1"/>
</dbReference>
<keyword evidence="2" id="KW-1185">Reference proteome</keyword>
<sequence length="123" mass="13346">MTAWTPDELSTVDRVDELELSSRRPDGSLRGFVTMWAVRVGSDVFVRSARQENPWFRRAVASGSGRIRIGGVVKDVAFERVVDGGDALDAAYHAKYDRYGAGTVGTVVGPAAHGRTLRVIPSI</sequence>
<dbReference type="EMBL" id="BAAAOF010000002">
    <property type="protein sequence ID" value="GAA1917901.1"/>
    <property type="molecule type" value="Genomic_DNA"/>
</dbReference>
<evidence type="ECO:0008006" key="3">
    <source>
        <dbReference type="Google" id="ProtNLM"/>
    </source>
</evidence>
<dbReference type="InterPro" id="IPR016888">
    <property type="entry name" value="UCP028498"/>
</dbReference>
<reference evidence="1 2" key="1">
    <citation type="journal article" date="2019" name="Int. J. Syst. Evol. Microbiol.">
        <title>The Global Catalogue of Microorganisms (GCM) 10K type strain sequencing project: providing services to taxonomists for standard genome sequencing and annotation.</title>
        <authorList>
            <consortium name="The Broad Institute Genomics Platform"/>
            <consortium name="The Broad Institute Genome Sequencing Center for Infectious Disease"/>
            <person name="Wu L."/>
            <person name="Ma J."/>
        </authorList>
    </citation>
    <scope>NUCLEOTIDE SEQUENCE [LARGE SCALE GENOMIC DNA]</scope>
    <source>
        <strain evidence="1 2">JCM 14900</strain>
    </source>
</reference>
<organism evidence="1 2">
    <name type="scientific">Microbacterium aoyamense</name>
    <dbReference type="NCBI Taxonomy" id="344166"/>
    <lineage>
        <taxon>Bacteria</taxon>
        <taxon>Bacillati</taxon>
        <taxon>Actinomycetota</taxon>
        <taxon>Actinomycetes</taxon>
        <taxon>Micrococcales</taxon>
        <taxon>Microbacteriaceae</taxon>
        <taxon>Microbacterium</taxon>
    </lineage>
</organism>
<accession>A0ABN2PC85</accession>
<evidence type="ECO:0000313" key="2">
    <source>
        <dbReference type="Proteomes" id="UP001501343"/>
    </source>
</evidence>
<protein>
    <recommendedName>
        <fullName evidence="3">DUF2255 family protein</fullName>
    </recommendedName>
</protein>
<dbReference type="Pfam" id="PF10012">
    <property type="entry name" value="DUF2255"/>
    <property type="match status" value="1"/>
</dbReference>